<dbReference type="Proteomes" id="UP000828941">
    <property type="component" value="Chromosome 9"/>
</dbReference>
<accession>A0ACB9MJ03</accession>
<keyword evidence="2" id="KW-1185">Reference proteome</keyword>
<evidence type="ECO:0000313" key="1">
    <source>
        <dbReference type="EMBL" id="KAI4323991.1"/>
    </source>
</evidence>
<protein>
    <submittedName>
        <fullName evidence="1">Uncharacterized protein</fullName>
    </submittedName>
</protein>
<sequence>MRLILQALLHSLFFSAISAAAISPGSTLFASNKNQSWLSPNKTFSLHFIPVQPPTSPPSFIAAIVFSGGVPIIWSAGNGASVDEFGSLQFLSTGSLRLVNGSGATVWDSGTSNMGVSFASLGDDGNLVLSNGTGIVFSSFENPTDTIVPYQNFTVGKVLKSGLYSFKMQSNLGNLVLSWNGSVSYWDKRVNSSLNGSLTWPVLRIQQTGVLSIHDPNLTSSTIVSYSSDHAEGSDVLRILRLDNDGNLRIYSSSRGSGSETIRWAAIEDQCEVFGYCGKYGICSYKNLIPICKCPSQNFEMIDPNDNRKGCKRIVELENCQGKIEMLQLDHALIFSYPPIPIFSANPEVLYIPNHACRANCLGSDSCFASTSLSDGTGICYIKNVDDLISGYQNAALLSTSYVKVCGPLAPNPPPFLETRKCNDWGKHAWIIVVLVLGTILAFIAFESGFWLWCRRNRMRLRGLSGHYALLEYASSALVQVSYEELYQATMGFREKLGAGPFGAVYRGVLADTIVAVKQLEGIEQGERQLTMDVAAISSTHHVNLVKLIAFCFEGHRRYLVYEFIREGSLDRFLFESEDQQGKLLNWECRFNIALGIARGILYLHEEC</sequence>
<evidence type="ECO:0000313" key="2">
    <source>
        <dbReference type="Proteomes" id="UP000828941"/>
    </source>
</evidence>
<proteinExistence type="predicted"/>
<organism evidence="1 2">
    <name type="scientific">Bauhinia variegata</name>
    <name type="common">Purple orchid tree</name>
    <name type="synonym">Phanera variegata</name>
    <dbReference type="NCBI Taxonomy" id="167791"/>
    <lineage>
        <taxon>Eukaryota</taxon>
        <taxon>Viridiplantae</taxon>
        <taxon>Streptophyta</taxon>
        <taxon>Embryophyta</taxon>
        <taxon>Tracheophyta</taxon>
        <taxon>Spermatophyta</taxon>
        <taxon>Magnoliopsida</taxon>
        <taxon>eudicotyledons</taxon>
        <taxon>Gunneridae</taxon>
        <taxon>Pentapetalae</taxon>
        <taxon>rosids</taxon>
        <taxon>fabids</taxon>
        <taxon>Fabales</taxon>
        <taxon>Fabaceae</taxon>
        <taxon>Cercidoideae</taxon>
        <taxon>Cercideae</taxon>
        <taxon>Bauhiniinae</taxon>
        <taxon>Bauhinia</taxon>
    </lineage>
</organism>
<name>A0ACB9MJ03_BAUVA</name>
<dbReference type="EMBL" id="CM039434">
    <property type="protein sequence ID" value="KAI4323991.1"/>
    <property type="molecule type" value="Genomic_DNA"/>
</dbReference>
<gene>
    <name evidence="1" type="ORF">L6164_023560</name>
</gene>
<reference evidence="1 2" key="1">
    <citation type="journal article" date="2022" name="DNA Res.">
        <title>Chromosomal-level genome assembly of the orchid tree Bauhinia variegata (Leguminosae; Cercidoideae) supports the allotetraploid origin hypothesis of Bauhinia.</title>
        <authorList>
            <person name="Zhong Y."/>
            <person name="Chen Y."/>
            <person name="Zheng D."/>
            <person name="Pang J."/>
            <person name="Liu Y."/>
            <person name="Luo S."/>
            <person name="Meng S."/>
            <person name="Qian L."/>
            <person name="Wei D."/>
            <person name="Dai S."/>
            <person name="Zhou R."/>
        </authorList>
    </citation>
    <scope>NUCLEOTIDE SEQUENCE [LARGE SCALE GENOMIC DNA]</scope>
    <source>
        <strain evidence="1">BV-YZ2020</strain>
    </source>
</reference>
<comment type="caution">
    <text evidence="1">The sequence shown here is derived from an EMBL/GenBank/DDBJ whole genome shotgun (WGS) entry which is preliminary data.</text>
</comment>